<name>A0ABP4IGP2_9PSEU</name>
<organism evidence="2 3">
    <name type="scientific">Pseudonocardia kongjuensis</name>
    <dbReference type="NCBI Taxonomy" id="102227"/>
    <lineage>
        <taxon>Bacteria</taxon>
        <taxon>Bacillati</taxon>
        <taxon>Actinomycetota</taxon>
        <taxon>Actinomycetes</taxon>
        <taxon>Pseudonocardiales</taxon>
        <taxon>Pseudonocardiaceae</taxon>
        <taxon>Pseudonocardia</taxon>
    </lineage>
</organism>
<protein>
    <submittedName>
        <fullName evidence="2">Uncharacterized protein</fullName>
    </submittedName>
</protein>
<keyword evidence="1" id="KW-1133">Transmembrane helix</keyword>
<dbReference type="EMBL" id="BAAAJK010000011">
    <property type="protein sequence ID" value="GAA1390452.1"/>
    <property type="molecule type" value="Genomic_DNA"/>
</dbReference>
<evidence type="ECO:0000313" key="3">
    <source>
        <dbReference type="Proteomes" id="UP001501414"/>
    </source>
</evidence>
<accession>A0ABP4IGP2</accession>
<reference evidence="3" key="1">
    <citation type="journal article" date="2019" name="Int. J. Syst. Evol. Microbiol.">
        <title>The Global Catalogue of Microorganisms (GCM) 10K type strain sequencing project: providing services to taxonomists for standard genome sequencing and annotation.</title>
        <authorList>
            <consortium name="The Broad Institute Genomics Platform"/>
            <consortium name="The Broad Institute Genome Sequencing Center for Infectious Disease"/>
            <person name="Wu L."/>
            <person name="Ma J."/>
        </authorList>
    </citation>
    <scope>NUCLEOTIDE SEQUENCE [LARGE SCALE GENOMIC DNA]</scope>
    <source>
        <strain evidence="3">JCM 11896</strain>
    </source>
</reference>
<sequence>MDDGGPYERYYADRQAAGERTVLWPWVLLAVVVPLLVVRSFVIPGESAEATATQAFAAPVPAPVAAVTATDGEFRVGSALEPGDYGTPGPGRGSACEHVRVGPDGGQVARAVLNGPATVRLIEGETVTFAGGCAWSRR</sequence>
<proteinExistence type="predicted"/>
<dbReference type="Proteomes" id="UP001501414">
    <property type="component" value="Unassembled WGS sequence"/>
</dbReference>
<keyword evidence="1" id="KW-0812">Transmembrane</keyword>
<keyword evidence="3" id="KW-1185">Reference proteome</keyword>
<keyword evidence="1" id="KW-0472">Membrane</keyword>
<evidence type="ECO:0000313" key="2">
    <source>
        <dbReference type="EMBL" id="GAA1390452.1"/>
    </source>
</evidence>
<evidence type="ECO:0000256" key="1">
    <source>
        <dbReference type="SAM" id="Phobius"/>
    </source>
</evidence>
<feature type="transmembrane region" description="Helical" evidence="1">
    <location>
        <begin position="23"/>
        <end position="42"/>
    </location>
</feature>
<gene>
    <name evidence="2" type="ORF">GCM10009613_31040</name>
</gene>
<dbReference type="RefSeq" id="WP_344022938.1">
    <property type="nucleotide sequence ID" value="NZ_BAAAJK010000011.1"/>
</dbReference>
<comment type="caution">
    <text evidence="2">The sequence shown here is derived from an EMBL/GenBank/DDBJ whole genome shotgun (WGS) entry which is preliminary data.</text>
</comment>